<feature type="region of interest" description="Disordered" evidence="1">
    <location>
        <begin position="1"/>
        <end position="46"/>
    </location>
</feature>
<accession>A0AAV7TWP2</accession>
<organism evidence="2 3">
    <name type="scientific">Pleurodeles waltl</name>
    <name type="common">Iberian ribbed newt</name>
    <dbReference type="NCBI Taxonomy" id="8319"/>
    <lineage>
        <taxon>Eukaryota</taxon>
        <taxon>Metazoa</taxon>
        <taxon>Chordata</taxon>
        <taxon>Craniata</taxon>
        <taxon>Vertebrata</taxon>
        <taxon>Euteleostomi</taxon>
        <taxon>Amphibia</taxon>
        <taxon>Batrachia</taxon>
        <taxon>Caudata</taxon>
        <taxon>Salamandroidea</taxon>
        <taxon>Salamandridae</taxon>
        <taxon>Pleurodelinae</taxon>
        <taxon>Pleurodeles</taxon>
    </lineage>
</organism>
<name>A0AAV7TWP2_PLEWA</name>
<dbReference type="EMBL" id="JANPWB010000006">
    <property type="protein sequence ID" value="KAJ1181159.1"/>
    <property type="molecule type" value="Genomic_DNA"/>
</dbReference>
<proteinExistence type="predicted"/>
<evidence type="ECO:0000256" key="1">
    <source>
        <dbReference type="SAM" id="MobiDB-lite"/>
    </source>
</evidence>
<evidence type="ECO:0000313" key="3">
    <source>
        <dbReference type="Proteomes" id="UP001066276"/>
    </source>
</evidence>
<dbReference type="AlphaFoldDB" id="A0AAV7TWP2"/>
<sequence>MGRHRQATASQGNTMEQYTTPTPLHQCQTHIGGPGEVLGTPATAEEPSRDELLAAIQGFRVALEGKIEMVAVEVNLLRADLCKVSDKVKVAEGSIVDLQTEQDGTMAVVVPELAAELTVASDQGVEMISVDI</sequence>
<protein>
    <submittedName>
        <fullName evidence="2">Uncharacterized protein</fullName>
    </submittedName>
</protein>
<feature type="compositionally biased region" description="Polar residues" evidence="1">
    <location>
        <begin position="7"/>
        <end position="29"/>
    </location>
</feature>
<keyword evidence="3" id="KW-1185">Reference proteome</keyword>
<dbReference type="Proteomes" id="UP001066276">
    <property type="component" value="Chromosome 3_2"/>
</dbReference>
<gene>
    <name evidence="2" type="ORF">NDU88_006369</name>
</gene>
<comment type="caution">
    <text evidence="2">The sequence shown here is derived from an EMBL/GenBank/DDBJ whole genome shotgun (WGS) entry which is preliminary data.</text>
</comment>
<reference evidence="2" key="1">
    <citation type="journal article" date="2022" name="bioRxiv">
        <title>Sequencing and chromosome-scale assembly of the giantPleurodeles waltlgenome.</title>
        <authorList>
            <person name="Brown T."/>
            <person name="Elewa A."/>
            <person name="Iarovenko S."/>
            <person name="Subramanian E."/>
            <person name="Araus A.J."/>
            <person name="Petzold A."/>
            <person name="Susuki M."/>
            <person name="Suzuki K.-i.T."/>
            <person name="Hayashi T."/>
            <person name="Toyoda A."/>
            <person name="Oliveira C."/>
            <person name="Osipova E."/>
            <person name="Leigh N.D."/>
            <person name="Simon A."/>
            <person name="Yun M.H."/>
        </authorList>
    </citation>
    <scope>NUCLEOTIDE SEQUENCE</scope>
    <source>
        <strain evidence="2">20211129_DDA</strain>
        <tissue evidence="2">Liver</tissue>
    </source>
</reference>
<evidence type="ECO:0000313" key="2">
    <source>
        <dbReference type="EMBL" id="KAJ1181159.1"/>
    </source>
</evidence>